<evidence type="ECO:0000313" key="1">
    <source>
        <dbReference type="EMBL" id="KAI3793330.1"/>
    </source>
</evidence>
<comment type="caution">
    <text evidence="1">The sequence shown here is derived from an EMBL/GenBank/DDBJ whole genome shotgun (WGS) entry which is preliminary data.</text>
</comment>
<dbReference type="Proteomes" id="UP001056120">
    <property type="component" value="Linkage Group LG12"/>
</dbReference>
<keyword evidence="2" id="KW-1185">Reference proteome</keyword>
<reference evidence="1 2" key="2">
    <citation type="journal article" date="2022" name="Mol. Ecol. Resour.">
        <title>The genomes of chicory, endive, great burdock and yacon provide insights into Asteraceae paleo-polyploidization history and plant inulin production.</title>
        <authorList>
            <person name="Fan W."/>
            <person name="Wang S."/>
            <person name="Wang H."/>
            <person name="Wang A."/>
            <person name="Jiang F."/>
            <person name="Liu H."/>
            <person name="Zhao H."/>
            <person name="Xu D."/>
            <person name="Zhang Y."/>
        </authorList>
    </citation>
    <scope>NUCLEOTIDE SEQUENCE [LARGE SCALE GENOMIC DNA]</scope>
    <source>
        <strain evidence="2">cv. Yunnan</strain>
        <tissue evidence="1">Leaves</tissue>
    </source>
</reference>
<name>A0ACB9HDH2_9ASTR</name>
<evidence type="ECO:0000313" key="2">
    <source>
        <dbReference type="Proteomes" id="UP001056120"/>
    </source>
</evidence>
<dbReference type="EMBL" id="CM042029">
    <property type="protein sequence ID" value="KAI3793330.1"/>
    <property type="molecule type" value="Genomic_DNA"/>
</dbReference>
<gene>
    <name evidence="1" type="ORF">L1987_35947</name>
</gene>
<accession>A0ACB9HDH2</accession>
<sequence>MVGQEHEEGEYERRKMRKMAASARERINVGTVMTTTLGDGTEAIFAVLLLLPPLAATGNGYSDLLLGDMLIRVLTLSSGGIAPAKPVTLYETCIHLILTATRGSQSSAGAGAGGDARVFVTSLVRVLVNFMAYSVFDDEDLLLDIRCCAIVDGRI</sequence>
<reference evidence="2" key="1">
    <citation type="journal article" date="2022" name="Mol. Ecol. Resour.">
        <title>The genomes of chicory, endive, great burdock and yacon provide insights into Asteraceae palaeo-polyploidization history and plant inulin production.</title>
        <authorList>
            <person name="Fan W."/>
            <person name="Wang S."/>
            <person name="Wang H."/>
            <person name="Wang A."/>
            <person name="Jiang F."/>
            <person name="Liu H."/>
            <person name="Zhao H."/>
            <person name="Xu D."/>
            <person name="Zhang Y."/>
        </authorList>
    </citation>
    <scope>NUCLEOTIDE SEQUENCE [LARGE SCALE GENOMIC DNA]</scope>
    <source>
        <strain evidence="2">cv. Yunnan</strain>
    </source>
</reference>
<organism evidence="1 2">
    <name type="scientific">Smallanthus sonchifolius</name>
    <dbReference type="NCBI Taxonomy" id="185202"/>
    <lineage>
        <taxon>Eukaryota</taxon>
        <taxon>Viridiplantae</taxon>
        <taxon>Streptophyta</taxon>
        <taxon>Embryophyta</taxon>
        <taxon>Tracheophyta</taxon>
        <taxon>Spermatophyta</taxon>
        <taxon>Magnoliopsida</taxon>
        <taxon>eudicotyledons</taxon>
        <taxon>Gunneridae</taxon>
        <taxon>Pentapetalae</taxon>
        <taxon>asterids</taxon>
        <taxon>campanulids</taxon>
        <taxon>Asterales</taxon>
        <taxon>Asteraceae</taxon>
        <taxon>Asteroideae</taxon>
        <taxon>Heliantheae alliance</taxon>
        <taxon>Millerieae</taxon>
        <taxon>Smallanthus</taxon>
    </lineage>
</organism>
<proteinExistence type="predicted"/>
<protein>
    <submittedName>
        <fullName evidence="1">Uncharacterized protein</fullName>
    </submittedName>
</protein>